<dbReference type="RefSeq" id="WP_094417177.1">
    <property type="nucleotide sequence ID" value="NZ_NOXV01000306.1"/>
</dbReference>
<proteinExistence type="predicted"/>
<dbReference type="InterPro" id="IPR009078">
    <property type="entry name" value="Ferritin-like_SF"/>
</dbReference>
<dbReference type="InterPro" id="IPR047114">
    <property type="entry name" value="YciF"/>
</dbReference>
<dbReference type="InterPro" id="IPR012347">
    <property type="entry name" value="Ferritin-like"/>
</dbReference>
<gene>
    <name evidence="2" type="ORF">CHU92_15450</name>
</gene>
<dbReference type="OrthoDB" id="9795056at2"/>
<dbReference type="AlphaFoldDB" id="A0A255YRN4"/>
<evidence type="ECO:0000313" key="2">
    <source>
        <dbReference type="EMBL" id="OYQ31887.1"/>
    </source>
</evidence>
<dbReference type="Proteomes" id="UP000216605">
    <property type="component" value="Unassembled WGS sequence"/>
</dbReference>
<keyword evidence="3" id="KW-1185">Reference proteome</keyword>
<dbReference type="Gene3D" id="1.20.1260.10">
    <property type="match status" value="1"/>
</dbReference>
<evidence type="ECO:0000313" key="3">
    <source>
        <dbReference type="Proteomes" id="UP000216605"/>
    </source>
</evidence>
<evidence type="ECO:0000256" key="1">
    <source>
        <dbReference type="SAM" id="MobiDB-lite"/>
    </source>
</evidence>
<dbReference type="EMBL" id="NOXV01000306">
    <property type="protein sequence ID" value="OYQ31887.1"/>
    <property type="molecule type" value="Genomic_DNA"/>
</dbReference>
<feature type="compositionally biased region" description="Low complexity" evidence="1">
    <location>
        <begin position="1"/>
        <end position="45"/>
    </location>
</feature>
<sequence>MKSATKSSSDSKSKSAAGASKTKTAASKPAGTKSTASKTSTATKAGKIKAKQSAAEGLRELYIDSLKDIYWAEKALLKALPKMAKNASTESLITAIDEHTAVTEEQVARLEKVFEIAGKKATAKKCEAMDGLIKEGQDIMESTEPGPVRDAGIIAASQKIEHYEIATYGTLCAFARTLGEEEAVKLLEQTLNEEKQADATLTEAAYNDINFEAAEEDGEAAE</sequence>
<dbReference type="Pfam" id="PF05974">
    <property type="entry name" value="DUF892"/>
    <property type="match status" value="1"/>
</dbReference>
<feature type="region of interest" description="Disordered" evidence="1">
    <location>
        <begin position="1"/>
        <end position="50"/>
    </location>
</feature>
<dbReference type="PANTHER" id="PTHR30565">
    <property type="entry name" value="PROTEIN YCIF"/>
    <property type="match status" value="1"/>
</dbReference>
<dbReference type="PANTHER" id="PTHR30565:SF9">
    <property type="entry name" value="PROTEIN YCIF"/>
    <property type="match status" value="1"/>
</dbReference>
<reference evidence="2 3" key="1">
    <citation type="submission" date="2017-07" db="EMBL/GenBank/DDBJ databases">
        <title>Flavobacterium cyanobacteriorum sp. nov., isolated from cyanobacterial aggregates in a eutrophic lake.</title>
        <authorList>
            <person name="Cai H."/>
        </authorList>
    </citation>
    <scope>NUCLEOTIDE SEQUENCE [LARGE SCALE GENOMIC DNA]</scope>
    <source>
        <strain evidence="2 3">TH021</strain>
    </source>
</reference>
<protein>
    <submittedName>
        <fullName evidence="2">Uncharacterized protein</fullName>
    </submittedName>
</protein>
<dbReference type="InterPro" id="IPR010287">
    <property type="entry name" value="DUF892_YciF-like"/>
</dbReference>
<organism evidence="2 3">
    <name type="scientific">Flavobacterium cyanobacteriorum</name>
    <dbReference type="NCBI Taxonomy" id="2022802"/>
    <lineage>
        <taxon>Bacteria</taxon>
        <taxon>Pseudomonadati</taxon>
        <taxon>Bacteroidota</taxon>
        <taxon>Flavobacteriia</taxon>
        <taxon>Flavobacteriales</taxon>
        <taxon>Flavobacteriaceae</taxon>
        <taxon>Flavobacterium</taxon>
    </lineage>
</organism>
<dbReference type="CDD" id="cd07909">
    <property type="entry name" value="YciF"/>
    <property type="match status" value="1"/>
</dbReference>
<comment type="caution">
    <text evidence="2">The sequence shown here is derived from an EMBL/GenBank/DDBJ whole genome shotgun (WGS) entry which is preliminary data.</text>
</comment>
<dbReference type="SUPFAM" id="SSF47240">
    <property type="entry name" value="Ferritin-like"/>
    <property type="match status" value="1"/>
</dbReference>
<name>A0A255YRN4_9FLAO</name>
<accession>A0A255YRN4</accession>